<sequence length="125" mass="13844">MRNRVIGQTAWVVADDHLPAWSNGPPPETIGHESVSMPATGEVWAYVEMQTPLPDRDPVGLYRMTMARRYCRQGHRNDPGDREPIPKGGGYSSIIRAYAPVAVQPTRLDSGQLPNAHIGPMTLRE</sequence>
<evidence type="ECO:0000313" key="1">
    <source>
        <dbReference type="EMBL" id="RCN56135.1"/>
    </source>
</evidence>
<comment type="caution">
    <text evidence="1">The sequence shown here is derived from an EMBL/GenBank/DDBJ whole genome shotgun (WGS) entry which is preliminary data.</text>
</comment>
<keyword evidence="2" id="KW-1185">Reference proteome</keyword>
<protein>
    <submittedName>
        <fullName evidence="1">Sensory rhodopsin transducer</fullName>
    </submittedName>
</protein>
<reference evidence="1 2" key="1">
    <citation type="submission" date="2018-02" db="EMBL/GenBank/DDBJ databases">
        <title>Insights into the biology of acidophilic members of the Acidiferrobacteraceae family derived from comparative genomic analyses.</title>
        <authorList>
            <person name="Issotta F."/>
            <person name="Thyssen C."/>
            <person name="Mena C."/>
            <person name="Moya A."/>
            <person name="Bellenberg S."/>
            <person name="Sproer C."/>
            <person name="Covarrubias P.C."/>
            <person name="Sand W."/>
            <person name="Quatrini R."/>
            <person name="Vera M."/>
        </authorList>
    </citation>
    <scope>NUCLEOTIDE SEQUENCE [LARGE SCALE GENOMIC DNA]</scope>
    <source>
        <strain evidence="2">m-1</strain>
    </source>
</reference>
<dbReference type="SUPFAM" id="SSF89232">
    <property type="entry name" value="Hypothetical protein TM1070"/>
    <property type="match status" value="1"/>
</dbReference>
<dbReference type="InterPro" id="IPR009794">
    <property type="entry name" value="ASRT"/>
</dbReference>
<dbReference type="Pfam" id="PF07100">
    <property type="entry name" value="ASRT"/>
    <property type="match status" value="1"/>
</dbReference>
<dbReference type="AlphaFoldDB" id="A0A368HCG5"/>
<organism evidence="1 2">
    <name type="scientific">Acidiferrobacter thiooxydans</name>
    <dbReference type="NCBI Taxonomy" id="163359"/>
    <lineage>
        <taxon>Bacteria</taxon>
        <taxon>Pseudomonadati</taxon>
        <taxon>Pseudomonadota</taxon>
        <taxon>Gammaproteobacteria</taxon>
        <taxon>Acidiferrobacterales</taxon>
        <taxon>Acidiferrobacteraceae</taxon>
        <taxon>Acidiferrobacter</taxon>
    </lineage>
</organism>
<proteinExistence type="predicted"/>
<name>A0A368HCG5_9GAMM</name>
<accession>A0A368HCG5</accession>
<dbReference type="Proteomes" id="UP000253250">
    <property type="component" value="Unassembled WGS sequence"/>
</dbReference>
<gene>
    <name evidence="1" type="ORF">C4900_09745</name>
</gene>
<evidence type="ECO:0000313" key="2">
    <source>
        <dbReference type="Proteomes" id="UP000253250"/>
    </source>
</evidence>
<dbReference type="OrthoDB" id="512504at2"/>
<dbReference type="RefSeq" id="WP_083995834.1">
    <property type="nucleotide sequence ID" value="NZ_CP080624.1"/>
</dbReference>
<dbReference type="EMBL" id="PSYR01000002">
    <property type="protein sequence ID" value="RCN56135.1"/>
    <property type="molecule type" value="Genomic_DNA"/>
</dbReference>
<dbReference type="InterPro" id="IPR036698">
    <property type="entry name" value="TM1070-like_sf"/>
</dbReference>
<dbReference type="Gene3D" id="2.60.290.11">
    <property type="entry name" value="TM1070-like"/>
    <property type="match status" value="1"/>
</dbReference>